<dbReference type="PANTHER" id="PTHR14894:SF0">
    <property type="entry name" value="CDK5 REGULATORY SUBUNIT-ASSOCIATED PROTEIN 3"/>
    <property type="match status" value="1"/>
</dbReference>
<dbReference type="InterPro" id="IPR008491">
    <property type="entry name" value="CDK5RAP3"/>
</dbReference>
<evidence type="ECO:0000256" key="1">
    <source>
        <dbReference type="ARBA" id="ARBA00007478"/>
    </source>
</evidence>
<dbReference type="AlphaFoldDB" id="A6HIH1"/>
<dbReference type="Proteomes" id="UP000234681">
    <property type="component" value="Chromosome 10"/>
</dbReference>
<evidence type="ECO:0000313" key="2">
    <source>
        <dbReference type="EMBL" id="EDM05829.1"/>
    </source>
</evidence>
<organism evidence="2 3">
    <name type="scientific">Rattus norvegicus</name>
    <name type="common">Rat</name>
    <dbReference type="NCBI Taxonomy" id="10116"/>
    <lineage>
        <taxon>Eukaryota</taxon>
        <taxon>Metazoa</taxon>
        <taxon>Chordata</taxon>
        <taxon>Craniata</taxon>
        <taxon>Vertebrata</taxon>
        <taxon>Euteleostomi</taxon>
        <taxon>Mammalia</taxon>
        <taxon>Eutheria</taxon>
        <taxon>Euarchontoglires</taxon>
        <taxon>Glires</taxon>
        <taxon>Rodentia</taxon>
        <taxon>Myomorpha</taxon>
        <taxon>Muroidea</taxon>
        <taxon>Muridae</taxon>
        <taxon>Murinae</taxon>
        <taxon>Rattus</taxon>
    </lineage>
</organism>
<comment type="similarity">
    <text evidence="1">Belongs to the CDK5RAP3 family.</text>
</comment>
<dbReference type="Pfam" id="PF05600">
    <property type="entry name" value="CDK5RAP3"/>
    <property type="match status" value="1"/>
</dbReference>
<proteinExistence type="inferred from homology"/>
<accession>A6HIH1</accession>
<dbReference type="RGD" id="620002">
    <property type="gene designation" value="Cdk5rap3"/>
</dbReference>
<dbReference type="EMBL" id="CH473948">
    <property type="protein sequence ID" value="EDM05829.1"/>
    <property type="molecule type" value="Genomic_DNA"/>
</dbReference>
<dbReference type="PANTHER" id="PTHR14894">
    <property type="entry name" value="CDK5 REGULATORY SUBUNIT-ASSOCIATED PROTEIN 3"/>
    <property type="match status" value="1"/>
</dbReference>
<reference evidence="2 3" key="1">
    <citation type="submission" date="2005-07" db="EMBL/GenBank/DDBJ databases">
        <authorList>
            <person name="Mural R.J."/>
            <person name="Li P.W."/>
            <person name="Adams M.D."/>
            <person name="Amanatides P.G."/>
            <person name="Baden-Tillson H."/>
            <person name="Barnstead M."/>
            <person name="Chin S.H."/>
            <person name="Dew I."/>
            <person name="Evans C.A."/>
            <person name="Ferriera S."/>
            <person name="Flanigan M."/>
            <person name="Fosler C."/>
            <person name="Glodek A."/>
            <person name="Gu Z."/>
            <person name="Holt R.A."/>
            <person name="Jennings D."/>
            <person name="Kraft C.L."/>
            <person name="Lu F."/>
            <person name="Nguyen T."/>
            <person name="Nusskern D.R."/>
            <person name="Pfannkoch C.M."/>
            <person name="Sitter C."/>
            <person name="Sutton G.G."/>
            <person name="Venter J.C."/>
            <person name="Wang Z."/>
            <person name="Woodage T."/>
            <person name="Zheng X.H."/>
            <person name="Zhong F."/>
        </authorList>
    </citation>
    <scope>NUCLEOTIDE SEQUENCE [LARGE SCALE GENOMIC DNA]</scope>
    <source>
        <strain>BN</strain>
        <strain evidence="3">Sprague-Dawley</strain>
    </source>
</reference>
<sequence length="113" mass="13422">MPESQEIAQLLSGSYIHYFHCLRIVDLLKGTEASTKNIFGRYSSQRMKDWQEIISLYEKDNTYLVELSSLLVRNVNYEIPSLKKQIAKCQQLQQTWRQSHKEGPPEWWHQHSL</sequence>
<protein>
    <submittedName>
        <fullName evidence="2">CDK5 regulatory subunit associated protein 3, isoform CRA_d</fullName>
    </submittedName>
</protein>
<gene>
    <name evidence="2 4" type="primary">Cdk5rap3</name>
    <name evidence="2" type="ORF">rCG_33412</name>
</gene>
<name>A6HIH1_RAT</name>
<evidence type="ECO:0000313" key="3">
    <source>
        <dbReference type="Proteomes" id="UP000234681"/>
    </source>
</evidence>
<evidence type="ECO:0000313" key="4">
    <source>
        <dbReference type="RGD" id="620002"/>
    </source>
</evidence>